<gene>
    <name evidence="1" type="ORF">MF646_12740</name>
</gene>
<dbReference type="EMBL" id="JAKRYL010000012">
    <property type="protein sequence ID" value="MCL7747991.1"/>
    <property type="molecule type" value="Genomic_DNA"/>
</dbReference>
<comment type="caution">
    <text evidence="1">The sequence shown here is derived from an EMBL/GenBank/DDBJ whole genome shotgun (WGS) entry which is preliminary data.</text>
</comment>
<dbReference type="AlphaFoldDB" id="A0A9X2CTL6"/>
<proteinExistence type="predicted"/>
<reference evidence="1" key="1">
    <citation type="submission" date="2022-02" db="EMBL/GenBank/DDBJ databases">
        <title>Halalkalibacter sp. nov. isolated from Lonar Lake, India.</title>
        <authorList>
            <person name="Joshi A."/>
            <person name="Thite S."/>
            <person name="Lodha T."/>
        </authorList>
    </citation>
    <scope>NUCLEOTIDE SEQUENCE</scope>
    <source>
        <strain evidence="1">MEB205</strain>
    </source>
</reference>
<accession>A0A9X2CTL6</accession>
<dbReference type="Proteomes" id="UP001139150">
    <property type="component" value="Unassembled WGS sequence"/>
</dbReference>
<sequence>MENRLFPSMSFQKPLNADISIAELNGKTVNSSKTKVLVSDISSLGLSFSTSLDFPMLKENSFILKIEIWQCTFTGEICDKEERDGIFYYKLNVKTCNLLFFKMFEHMHNTQYAKTPVPYFERATATG</sequence>
<evidence type="ECO:0000313" key="2">
    <source>
        <dbReference type="Proteomes" id="UP001139150"/>
    </source>
</evidence>
<protein>
    <recommendedName>
        <fullName evidence="3">PilZ domain-containing protein</fullName>
    </recommendedName>
</protein>
<evidence type="ECO:0000313" key="1">
    <source>
        <dbReference type="EMBL" id="MCL7747991.1"/>
    </source>
</evidence>
<keyword evidence="2" id="KW-1185">Reference proteome</keyword>
<organism evidence="1 2">
    <name type="scientific">Halalkalibacter alkaliphilus</name>
    <dbReference type="NCBI Taxonomy" id="2917993"/>
    <lineage>
        <taxon>Bacteria</taxon>
        <taxon>Bacillati</taxon>
        <taxon>Bacillota</taxon>
        <taxon>Bacilli</taxon>
        <taxon>Bacillales</taxon>
        <taxon>Bacillaceae</taxon>
        <taxon>Halalkalibacter</taxon>
    </lineage>
</organism>
<evidence type="ECO:0008006" key="3">
    <source>
        <dbReference type="Google" id="ProtNLM"/>
    </source>
</evidence>
<name>A0A9X2CTL6_9BACI</name>
<dbReference type="RefSeq" id="WP_250096884.1">
    <property type="nucleotide sequence ID" value="NZ_JAKRYL010000012.1"/>
</dbReference>